<dbReference type="EMBL" id="JAIWYP010000005">
    <property type="protein sequence ID" value="KAH3829041.1"/>
    <property type="molecule type" value="Genomic_DNA"/>
</dbReference>
<sequence length="80" mass="9049">MVSIQLFYCSTGQYGIPKPFYFPFTKSYWCGSSGSNHDRSDNQLGMTNLNPRGKLALSGPCCSKVNVYHLYTHISLIYPF</sequence>
<proteinExistence type="predicted"/>
<protein>
    <submittedName>
        <fullName evidence="1">Uncharacterized protein</fullName>
    </submittedName>
</protein>
<gene>
    <name evidence="1" type="ORF">DPMN_131029</name>
</gene>
<dbReference type="AlphaFoldDB" id="A0A9D4JYX6"/>
<reference evidence="1" key="1">
    <citation type="journal article" date="2019" name="bioRxiv">
        <title>The Genome of the Zebra Mussel, Dreissena polymorpha: A Resource for Invasive Species Research.</title>
        <authorList>
            <person name="McCartney M.A."/>
            <person name="Auch B."/>
            <person name="Kono T."/>
            <person name="Mallez S."/>
            <person name="Zhang Y."/>
            <person name="Obille A."/>
            <person name="Becker A."/>
            <person name="Abrahante J.E."/>
            <person name="Garbe J."/>
            <person name="Badalamenti J.P."/>
            <person name="Herman A."/>
            <person name="Mangelson H."/>
            <person name="Liachko I."/>
            <person name="Sullivan S."/>
            <person name="Sone E.D."/>
            <person name="Koren S."/>
            <person name="Silverstein K.A.T."/>
            <person name="Beckman K.B."/>
            <person name="Gohl D.M."/>
        </authorList>
    </citation>
    <scope>NUCLEOTIDE SEQUENCE</scope>
    <source>
        <strain evidence="1">Duluth1</strain>
        <tissue evidence="1">Whole animal</tissue>
    </source>
</reference>
<comment type="caution">
    <text evidence="1">The sequence shown here is derived from an EMBL/GenBank/DDBJ whole genome shotgun (WGS) entry which is preliminary data.</text>
</comment>
<dbReference type="Proteomes" id="UP000828390">
    <property type="component" value="Unassembled WGS sequence"/>
</dbReference>
<organism evidence="1 2">
    <name type="scientific">Dreissena polymorpha</name>
    <name type="common">Zebra mussel</name>
    <name type="synonym">Mytilus polymorpha</name>
    <dbReference type="NCBI Taxonomy" id="45954"/>
    <lineage>
        <taxon>Eukaryota</taxon>
        <taxon>Metazoa</taxon>
        <taxon>Spiralia</taxon>
        <taxon>Lophotrochozoa</taxon>
        <taxon>Mollusca</taxon>
        <taxon>Bivalvia</taxon>
        <taxon>Autobranchia</taxon>
        <taxon>Heteroconchia</taxon>
        <taxon>Euheterodonta</taxon>
        <taxon>Imparidentia</taxon>
        <taxon>Neoheterodontei</taxon>
        <taxon>Myida</taxon>
        <taxon>Dreissenoidea</taxon>
        <taxon>Dreissenidae</taxon>
        <taxon>Dreissena</taxon>
    </lineage>
</organism>
<name>A0A9D4JYX6_DREPO</name>
<reference evidence="1" key="2">
    <citation type="submission" date="2020-11" db="EMBL/GenBank/DDBJ databases">
        <authorList>
            <person name="McCartney M.A."/>
            <person name="Auch B."/>
            <person name="Kono T."/>
            <person name="Mallez S."/>
            <person name="Becker A."/>
            <person name="Gohl D.M."/>
            <person name="Silverstein K.A.T."/>
            <person name="Koren S."/>
            <person name="Bechman K.B."/>
            <person name="Herman A."/>
            <person name="Abrahante J.E."/>
            <person name="Garbe J."/>
        </authorList>
    </citation>
    <scope>NUCLEOTIDE SEQUENCE</scope>
    <source>
        <strain evidence="1">Duluth1</strain>
        <tissue evidence="1">Whole animal</tissue>
    </source>
</reference>
<keyword evidence="2" id="KW-1185">Reference proteome</keyword>
<evidence type="ECO:0000313" key="2">
    <source>
        <dbReference type="Proteomes" id="UP000828390"/>
    </source>
</evidence>
<accession>A0A9D4JYX6</accession>
<evidence type="ECO:0000313" key="1">
    <source>
        <dbReference type="EMBL" id="KAH3829041.1"/>
    </source>
</evidence>